<dbReference type="Proteomes" id="UP000249890">
    <property type="component" value="Chromosome"/>
</dbReference>
<dbReference type="InterPro" id="IPR047057">
    <property type="entry name" value="MerR_fam"/>
</dbReference>
<gene>
    <name evidence="4" type="ORF">B9T62_07220</name>
</gene>
<keyword evidence="5" id="KW-1185">Reference proteome</keyword>
<evidence type="ECO:0000256" key="1">
    <source>
        <dbReference type="ARBA" id="ARBA00023125"/>
    </source>
</evidence>
<evidence type="ECO:0000313" key="4">
    <source>
        <dbReference type="EMBL" id="ASA20605.1"/>
    </source>
</evidence>
<dbReference type="GO" id="GO:0003700">
    <property type="term" value="F:DNA-binding transcription factor activity"/>
    <property type="evidence" value="ECO:0007669"/>
    <property type="project" value="InterPro"/>
</dbReference>
<name>A0A2Z2KAJ8_9BACL</name>
<dbReference type="CDD" id="cd01106">
    <property type="entry name" value="HTH_TipAL-Mta"/>
    <property type="match status" value="1"/>
</dbReference>
<dbReference type="Pfam" id="PF07739">
    <property type="entry name" value="TipAS"/>
    <property type="match status" value="1"/>
</dbReference>
<proteinExistence type="predicted"/>
<dbReference type="InterPro" id="IPR000551">
    <property type="entry name" value="MerR-type_HTH_dom"/>
</dbReference>
<organism evidence="4 5">
    <name type="scientific">Paenibacillus donghaensis</name>
    <dbReference type="NCBI Taxonomy" id="414771"/>
    <lineage>
        <taxon>Bacteria</taxon>
        <taxon>Bacillati</taxon>
        <taxon>Bacillota</taxon>
        <taxon>Bacilli</taxon>
        <taxon>Bacillales</taxon>
        <taxon>Paenibacillaceae</taxon>
        <taxon>Paenibacillus</taxon>
    </lineage>
</organism>
<dbReference type="KEGG" id="pdh:B9T62_07220"/>
<dbReference type="RefSeq" id="WP_087914623.1">
    <property type="nucleotide sequence ID" value="NZ_CP021780.1"/>
</dbReference>
<feature type="domain" description="HTH merR-type" evidence="3">
    <location>
        <begin position="6"/>
        <end position="75"/>
    </location>
</feature>
<dbReference type="InterPro" id="IPR012925">
    <property type="entry name" value="TipAS_dom"/>
</dbReference>
<dbReference type="GO" id="GO:0003677">
    <property type="term" value="F:DNA binding"/>
    <property type="evidence" value="ECO:0007669"/>
    <property type="project" value="UniProtKB-KW"/>
</dbReference>
<dbReference type="PANTHER" id="PTHR30204:SF96">
    <property type="entry name" value="CHROMOSOME-ANCHORING PROTEIN RACA"/>
    <property type="match status" value="1"/>
</dbReference>
<dbReference type="OrthoDB" id="1894615at2"/>
<dbReference type="Pfam" id="PF13411">
    <property type="entry name" value="MerR_1"/>
    <property type="match status" value="1"/>
</dbReference>
<dbReference type="Gene3D" id="1.10.1660.10">
    <property type="match status" value="1"/>
</dbReference>
<evidence type="ECO:0000259" key="3">
    <source>
        <dbReference type="PROSITE" id="PS50937"/>
    </source>
</evidence>
<dbReference type="SUPFAM" id="SSF46955">
    <property type="entry name" value="Putative DNA-binding domain"/>
    <property type="match status" value="1"/>
</dbReference>
<dbReference type="PROSITE" id="PS50937">
    <property type="entry name" value="HTH_MERR_2"/>
    <property type="match status" value="1"/>
</dbReference>
<accession>A0A2Z2KAJ8</accession>
<keyword evidence="2" id="KW-0175">Coiled coil</keyword>
<reference evidence="4 5" key="1">
    <citation type="submission" date="2017-06" db="EMBL/GenBank/DDBJ databases">
        <title>Complete genome sequence of Paenibacillus donghaensis KCTC 13049T isolated from East Sea sediment, South Korea.</title>
        <authorList>
            <person name="Jung B.K."/>
            <person name="Hong S.-J."/>
            <person name="Shin J.-H."/>
        </authorList>
    </citation>
    <scope>NUCLEOTIDE SEQUENCE [LARGE SCALE GENOMIC DNA]</scope>
    <source>
        <strain evidence="4 5">KCTC 13049</strain>
    </source>
</reference>
<protein>
    <submittedName>
        <fullName evidence="4">MerR family transcriptional regulator</fullName>
    </submittedName>
</protein>
<sequence length="265" mass="30177">MKKKELLMVGELAEKMGITVRTLQYYDKEGLLRPSATSVGGRRLYTQKDMVKLHQILSMKFLGFSLAEIKNQVISLDTAAEVLQVLEQQKRVIEQQIVHLSEAHTAISLLQAEVGQMQEVDFSKYADIVALLRQKNDAYWVVKLLDDKLLTHIKERYTGSPEQGAALFERWQRMCDDTLWLQEQGVAPGSEEGQQLVAQWWAMVMDFTGGDLEMLPELIKFDRNKQGWTAEMQAKQNRADAFIGEALQMYLQNQGIGLPELEAQG</sequence>
<dbReference type="AlphaFoldDB" id="A0A2Z2KAJ8"/>
<dbReference type="SMART" id="SM00422">
    <property type="entry name" value="HTH_MERR"/>
    <property type="match status" value="1"/>
</dbReference>
<evidence type="ECO:0000313" key="5">
    <source>
        <dbReference type="Proteomes" id="UP000249890"/>
    </source>
</evidence>
<dbReference type="InterPro" id="IPR009061">
    <property type="entry name" value="DNA-bd_dom_put_sf"/>
</dbReference>
<keyword evidence="1" id="KW-0238">DNA-binding</keyword>
<dbReference type="PANTHER" id="PTHR30204">
    <property type="entry name" value="REDOX-CYCLING DRUG-SENSING TRANSCRIPTIONAL ACTIVATOR SOXR"/>
    <property type="match status" value="1"/>
</dbReference>
<evidence type="ECO:0000256" key="2">
    <source>
        <dbReference type="SAM" id="Coils"/>
    </source>
</evidence>
<feature type="coiled-coil region" evidence="2">
    <location>
        <begin position="76"/>
        <end position="103"/>
    </location>
</feature>
<dbReference type="PRINTS" id="PR00040">
    <property type="entry name" value="HTHMERR"/>
</dbReference>
<dbReference type="EMBL" id="CP021780">
    <property type="protein sequence ID" value="ASA20605.1"/>
    <property type="molecule type" value="Genomic_DNA"/>
</dbReference>